<evidence type="ECO:0000256" key="9">
    <source>
        <dbReference type="ARBA" id="ARBA00023242"/>
    </source>
</evidence>
<dbReference type="GO" id="GO:0008270">
    <property type="term" value="F:zinc ion binding"/>
    <property type="evidence" value="ECO:0007669"/>
    <property type="project" value="InterPro"/>
</dbReference>
<keyword evidence="4" id="KW-0378">Hydrolase</keyword>
<feature type="domain" description="Xylanolytic transcriptional activator regulatory" evidence="10">
    <location>
        <begin position="624"/>
        <end position="701"/>
    </location>
</feature>
<dbReference type="CDD" id="cd12148">
    <property type="entry name" value="fungal_TF_MHR"/>
    <property type="match status" value="1"/>
</dbReference>
<evidence type="ECO:0000256" key="2">
    <source>
        <dbReference type="ARBA" id="ARBA00010515"/>
    </source>
</evidence>
<evidence type="ECO:0000256" key="1">
    <source>
        <dbReference type="ARBA" id="ARBA00005964"/>
    </source>
</evidence>
<comment type="similarity">
    <text evidence="1">Belongs to the type-B carboxylesterase/lipase family.</text>
</comment>
<protein>
    <submittedName>
        <fullName evidence="11">Carboxylesterase, type B</fullName>
    </submittedName>
</protein>
<reference evidence="11 12" key="1">
    <citation type="journal article" date="2014" name="Nat. Commun.">
        <title>Multiple recent horizontal transfers of a large genomic region in cheese making fungi.</title>
        <authorList>
            <person name="Cheeseman K."/>
            <person name="Ropars J."/>
            <person name="Renault P."/>
            <person name="Dupont J."/>
            <person name="Gouzy J."/>
            <person name="Branca A."/>
            <person name="Abraham A.L."/>
            <person name="Ceppi M."/>
            <person name="Conseiller E."/>
            <person name="Debuchy R."/>
            <person name="Malagnac F."/>
            <person name="Goarin A."/>
            <person name="Silar P."/>
            <person name="Lacoste S."/>
            <person name="Sallet E."/>
            <person name="Bensimon A."/>
            <person name="Giraud T."/>
            <person name="Brygoo Y."/>
        </authorList>
    </citation>
    <scope>NUCLEOTIDE SEQUENCE [LARGE SCALE GENOMIC DNA]</scope>
    <source>
        <strain evidence="12">FM 013</strain>
    </source>
</reference>
<evidence type="ECO:0000256" key="7">
    <source>
        <dbReference type="ARBA" id="ARBA00023125"/>
    </source>
</evidence>
<keyword evidence="9" id="KW-0539">Nucleus</keyword>
<dbReference type="Proteomes" id="UP000053732">
    <property type="component" value="Unassembled WGS sequence"/>
</dbReference>
<accession>A0A0G4NZN2</accession>
<dbReference type="InterPro" id="IPR029058">
    <property type="entry name" value="AB_hydrolase_fold"/>
</dbReference>
<dbReference type="ESTHER" id="penca-a0a0g4nzn2">
    <property type="family name" value="Fungal_carboxylesterase_lipase"/>
</dbReference>
<keyword evidence="7" id="KW-0238">DNA-binding</keyword>
<dbReference type="PANTHER" id="PTHR31313">
    <property type="entry name" value="TY1 ENHANCER ACTIVATOR"/>
    <property type="match status" value="1"/>
</dbReference>
<dbReference type="InterPro" id="IPR051615">
    <property type="entry name" value="Transcr_Regulatory_Elem"/>
</dbReference>
<dbReference type="GO" id="GO:0003677">
    <property type="term" value="F:DNA binding"/>
    <property type="evidence" value="ECO:0007669"/>
    <property type="project" value="UniProtKB-KW"/>
</dbReference>
<evidence type="ECO:0000256" key="5">
    <source>
        <dbReference type="ARBA" id="ARBA00022833"/>
    </source>
</evidence>
<keyword evidence="12" id="KW-1185">Reference proteome</keyword>
<dbReference type="EMBL" id="HG793136">
    <property type="protein sequence ID" value="CRL19469.1"/>
    <property type="molecule type" value="Genomic_DNA"/>
</dbReference>
<dbReference type="InterPro" id="IPR007219">
    <property type="entry name" value="XnlR_reg_dom"/>
</dbReference>
<dbReference type="PROSITE" id="PS00122">
    <property type="entry name" value="CARBOXYLESTERASE_B_1"/>
    <property type="match status" value="1"/>
</dbReference>
<keyword evidence="8" id="KW-0804">Transcription</keyword>
<dbReference type="GO" id="GO:0006351">
    <property type="term" value="P:DNA-templated transcription"/>
    <property type="evidence" value="ECO:0007669"/>
    <property type="project" value="InterPro"/>
</dbReference>
<dbReference type="InterPro" id="IPR002168">
    <property type="entry name" value="Lipase_GDXG_HIS_AS"/>
</dbReference>
<evidence type="ECO:0000256" key="3">
    <source>
        <dbReference type="ARBA" id="ARBA00022723"/>
    </source>
</evidence>
<dbReference type="PANTHER" id="PTHR31313:SF83">
    <property type="entry name" value="ZN(II)2CYS6 TRANSCRIPTION FACTOR (EUROFUNG)"/>
    <property type="match status" value="1"/>
</dbReference>
<dbReference type="InterPro" id="IPR002018">
    <property type="entry name" value="CarbesteraseB"/>
</dbReference>
<gene>
    <name evidence="11" type="ORF">PCAMFM013_S003g000260</name>
</gene>
<evidence type="ECO:0000313" key="11">
    <source>
        <dbReference type="EMBL" id="CRL19469.1"/>
    </source>
</evidence>
<proteinExistence type="inferred from homology"/>
<evidence type="ECO:0000256" key="6">
    <source>
        <dbReference type="ARBA" id="ARBA00023015"/>
    </source>
</evidence>
<comment type="similarity">
    <text evidence="2">Belongs to the 'GDXG' lipolytic enzyme family.</text>
</comment>
<dbReference type="STRING" id="1429867.A0A0G4NZN2"/>
<dbReference type="SUPFAM" id="SSF53474">
    <property type="entry name" value="alpha/beta-Hydrolases"/>
    <property type="match status" value="1"/>
</dbReference>
<dbReference type="GO" id="GO:0072330">
    <property type="term" value="P:monocarboxylic acid biosynthetic process"/>
    <property type="evidence" value="ECO:0007669"/>
    <property type="project" value="UniProtKB-ARBA"/>
</dbReference>
<evidence type="ECO:0000256" key="8">
    <source>
        <dbReference type="ARBA" id="ARBA00023163"/>
    </source>
</evidence>
<dbReference type="GO" id="GO:0016787">
    <property type="term" value="F:hydrolase activity"/>
    <property type="evidence" value="ECO:0007669"/>
    <property type="project" value="UniProtKB-KW"/>
</dbReference>
<organism evidence="11 12">
    <name type="scientific">Penicillium camemberti (strain FM 013)</name>
    <dbReference type="NCBI Taxonomy" id="1429867"/>
    <lineage>
        <taxon>Eukaryota</taxon>
        <taxon>Fungi</taxon>
        <taxon>Dikarya</taxon>
        <taxon>Ascomycota</taxon>
        <taxon>Pezizomycotina</taxon>
        <taxon>Eurotiomycetes</taxon>
        <taxon>Eurotiomycetidae</taxon>
        <taxon>Eurotiales</taxon>
        <taxon>Aspergillaceae</taxon>
        <taxon>Penicillium</taxon>
    </lineage>
</organism>
<name>A0A0G4NZN2_PENC3</name>
<evidence type="ECO:0000313" key="12">
    <source>
        <dbReference type="Proteomes" id="UP000053732"/>
    </source>
</evidence>
<dbReference type="Gene3D" id="3.40.50.1820">
    <property type="entry name" value="alpha/beta hydrolase"/>
    <property type="match status" value="1"/>
</dbReference>
<dbReference type="InterPro" id="IPR019826">
    <property type="entry name" value="Carboxylesterase_B_AS"/>
</dbReference>
<dbReference type="GO" id="GO:0017000">
    <property type="term" value="P:antibiotic biosynthetic process"/>
    <property type="evidence" value="ECO:0007669"/>
    <property type="project" value="UniProtKB-ARBA"/>
</dbReference>
<dbReference type="Pfam" id="PF00135">
    <property type="entry name" value="COesterase"/>
    <property type="match status" value="1"/>
</dbReference>
<evidence type="ECO:0000259" key="10">
    <source>
        <dbReference type="SMART" id="SM00906"/>
    </source>
</evidence>
<dbReference type="AlphaFoldDB" id="A0A0G4NZN2"/>
<dbReference type="PROSITE" id="PS01173">
    <property type="entry name" value="LIPASE_GDXG_HIS"/>
    <property type="match status" value="1"/>
</dbReference>
<keyword evidence="6" id="KW-0805">Transcription regulation</keyword>
<dbReference type="SMART" id="SM00906">
    <property type="entry name" value="Fungal_trans"/>
    <property type="match status" value="1"/>
</dbReference>
<evidence type="ECO:0000256" key="4">
    <source>
        <dbReference type="ARBA" id="ARBA00022801"/>
    </source>
</evidence>
<keyword evidence="5" id="KW-0862">Zinc</keyword>
<dbReference type="Pfam" id="PF04082">
    <property type="entry name" value="Fungal_trans"/>
    <property type="match status" value="1"/>
</dbReference>
<keyword evidence="3" id="KW-0479">Metal-binding</keyword>
<sequence>MLAAVNANCTKKQQPVVDLGYEIYQATGANNNSDSYYSFSNIRYAAPPVGDLRWKHPMPPLTNRSTIQSNSESITCAQATPTWQLRTSQYLNNYLKTGIVPNVSYSDMSAISAGGVEDCLFLDVQVPRKIFNSPKKDRKLSPVLVWIHGGGFTAGSKTSFGSSKGLIDRSQANGSEGVVYVALNYRLGAFGFLSGSSFEGQGGVLNAGLYDQRLALQWIQDNIYRFGGDKNQVTVFGESAGGGSIMQHMVAYGGAAPSLFNRAVLQSPGFFPYRSSHNQEKTFKGFLALTNVTSLAEARQLPSDVLLLANSNSVGVSQPYASAVYGPTPDGGLVKEDPKVLLRRGEYDRSVDIVVSHNSDEGLVLVPAVHTNEEYETFVKNILSAAKRSTIDHITKALYPPVFDGSKGYTNNYERAVLTGGDIIIGCNAAALRSAFKNASAYVFDMSPGIHGQDTAYTFYTPKQKTSSFGLINIGPVNQTVAFVIQDYILSHAKHDILNSSVDGLSSIPAFREQAKAVHLTDDNITISRDPPNPRCQWKVKSWKENGRYCNPLLLNCIFAVGSRYSDRAEVRSNPEDPNTAGQLFLELAEVLLHFDLKSPSIITIQSLAMMAILYVATGSDGKGWLRHGMAIRLGLDMGFNLDSSTLVSSNRLPATEVRLRGQLYWALYCTDKLWATYTGQICTMLDFQSTVSLPPPASIPIGLSPASLSPAGGSIRESLHHALCTQCQILERILIKLYAPRSLPQGGQRRSFFDSCLLELKTWKYTLPAELHTKVGGESSNYPHSYVLNMVYHTSIILLAKPFLPKKLNPVLAQTDPCSGIEEDVASKAAALCMDAAKNVCLLGEQYRETFGSFRRAPITVTHCTLSAALMLLYGPAGAVNQHSNTEFIQSCVVTLRELSDSWMPAQNYWRSVLCIFRDRQRSTFGAPKETPSTRPVAESIYKKGGLLPLQDLSHAAHEVFQSPVPNSWADDSSFPDVSVEDLNLASMFPLGSLFAYDDFEGLNIPPGLS</sequence>